<dbReference type="Pfam" id="PF00892">
    <property type="entry name" value="EamA"/>
    <property type="match status" value="2"/>
</dbReference>
<keyword evidence="9" id="KW-1185">Reference proteome</keyword>
<dbReference type="PANTHER" id="PTHR32322">
    <property type="entry name" value="INNER MEMBRANE TRANSPORTER"/>
    <property type="match status" value="1"/>
</dbReference>
<evidence type="ECO:0000256" key="3">
    <source>
        <dbReference type="ARBA" id="ARBA00022692"/>
    </source>
</evidence>
<sequence>MGHTGLLLRTAAAPAMWGTTYLVTTELLPVDHPMWNGLLRALPAGLLVLALRPGRPTGSWWWRSLLLGSLNIGGFFALLFVAAHLLPGGVAATLGATQALLVVGLAAALLGERPSRAQIGTALAGVLGVALLVLQGTAALNPLGVLAGLGTAVLIAFGMVLTRRWGLPTDAAGRPVHGLTATAWQLLGGSIVLLVLALGIEGAPPHIGWSSVAGYAWLSVFGGALAYVLYFAGVRNLPAAASSLLGLVSPLVATLLGWAVLGQSLTPVQLVGAALVLASVVVGQRLAVRRPVQVTPAGDPVAVRTPSTPHR</sequence>
<feature type="transmembrane region" description="Helical" evidence="6">
    <location>
        <begin position="267"/>
        <end position="288"/>
    </location>
</feature>
<evidence type="ECO:0000313" key="8">
    <source>
        <dbReference type="EMBL" id="KAA2262168.1"/>
    </source>
</evidence>
<dbReference type="InterPro" id="IPR037185">
    <property type="entry name" value="EmrE-like"/>
</dbReference>
<name>A0A5B2XEG1_9PSEU</name>
<dbReference type="OrthoDB" id="5430053at2"/>
<dbReference type="EMBL" id="VUOB01000022">
    <property type="protein sequence ID" value="KAA2262168.1"/>
    <property type="molecule type" value="Genomic_DNA"/>
</dbReference>
<keyword evidence="3 6" id="KW-0812">Transmembrane</keyword>
<reference evidence="8 9" key="2">
    <citation type="submission" date="2019-09" db="EMBL/GenBank/DDBJ databases">
        <authorList>
            <person name="Jin C."/>
        </authorList>
    </citation>
    <scope>NUCLEOTIDE SEQUENCE [LARGE SCALE GENOMIC DNA]</scope>
    <source>
        <strain evidence="8 9">AN110305</strain>
    </source>
</reference>
<proteinExistence type="inferred from homology"/>
<evidence type="ECO:0000259" key="7">
    <source>
        <dbReference type="Pfam" id="PF00892"/>
    </source>
</evidence>
<reference evidence="8 9" key="1">
    <citation type="submission" date="2019-09" db="EMBL/GenBank/DDBJ databases">
        <title>Goodfellowia gen. nov., a new genus of the Pseudonocardineae related to Actinoalloteichus, containing Goodfellowia coeruleoviolacea gen. nov., comb. nov. gen. nov., comb. nov.</title>
        <authorList>
            <person name="Labeda D."/>
        </authorList>
    </citation>
    <scope>NUCLEOTIDE SEQUENCE [LARGE SCALE GENOMIC DNA]</scope>
    <source>
        <strain evidence="8 9">AN110305</strain>
    </source>
</reference>
<evidence type="ECO:0000256" key="2">
    <source>
        <dbReference type="ARBA" id="ARBA00007362"/>
    </source>
</evidence>
<evidence type="ECO:0000256" key="1">
    <source>
        <dbReference type="ARBA" id="ARBA00004141"/>
    </source>
</evidence>
<dbReference type="InterPro" id="IPR050638">
    <property type="entry name" value="AA-Vitamin_Transporters"/>
</dbReference>
<feature type="transmembrane region" description="Helical" evidence="6">
    <location>
        <begin position="89"/>
        <end position="110"/>
    </location>
</feature>
<keyword evidence="5 6" id="KW-0472">Membrane</keyword>
<feature type="transmembrane region" description="Helical" evidence="6">
    <location>
        <begin position="143"/>
        <end position="162"/>
    </location>
</feature>
<feature type="transmembrane region" description="Helical" evidence="6">
    <location>
        <begin position="64"/>
        <end position="83"/>
    </location>
</feature>
<feature type="transmembrane region" description="Helical" evidence="6">
    <location>
        <begin position="183"/>
        <end position="200"/>
    </location>
</feature>
<comment type="similarity">
    <text evidence="2">Belongs to the EamA transporter family.</text>
</comment>
<protein>
    <submittedName>
        <fullName evidence="8">EamA family transporter</fullName>
    </submittedName>
</protein>
<evidence type="ECO:0000256" key="5">
    <source>
        <dbReference type="ARBA" id="ARBA00023136"/>
    </source>
</evidence>
<keyword evidence="4 6" id="KW-1133">Transmembrane helix</keyword>
<gene>
    <name evidence="8" type="ORF">F0L68_12760</name>
</gene>
<evidence type="ECO:0000256" key="6">
    <source>
        <dbReference type="SAM" id="Phobius"/>
    </source>
</evidence>
<feature type="domain" description="EamA" evidence="7">
    <location>
        <begin position="143"/>
        <end position="282"/>
    </location>
</feature>
<evidence type="ECO:0000313" key="9">
    <source>
        <dbReference type="Proteomes" id="UP000323454"/>
    </source>
</evidence>
<dbReference type="SUPFAM" id="SSF103481">
    <property type="entry name" value="Multidrug resistance efflux transporter EmrE"/>
    <property type="match status" value="2"/>
</dbReference>
<dbReference type="RefSeq" id="WP_149849751.1">
    <property type="nucleotide sequence ID" value="NZ_VUOB01000022.1"/>
</dbReference>
<dbReference type="InterPro" id="IPR000620">
    <property type="entry name" value="EamA_dom"/>
</dbReference>
<comment type="caution">
    <text evidence="8">The sequence shown here is derived from an EMBL/GenBank/DDBJ whole genome shotgun (WGS) entry which is preliminary data.</text>
</comment>
<dbReference type="GO" id="GO:0016020">
    <property type="term" value="C:membrane"/>
    <property type="evidence" value="ECO:0007669"/>
    <property type="project" value="UniProtKB-SubCell"/>
</dbReference>
<evidence type="ECO:0000256" key="4">
    <source>
        <dbReference type="ARBA" id="ARBA00022989"/>
    </source>
</evidence>
<dbReference type="PANTHER" id="PTHR32322:SF2">
    <property type="entry name" value="EAMA DOMAIN-CONTAINING PROTEIN"/>
    <property type="match status" value="1"/>
</dbReference>
<feature type="domain" description="EamA" evidence="7">
    <location>
        <begin position="11"/>
        <end position="133"/>
    </location>
</feature>
<comment type="subcellular location">
    <subcellularLocation>
        <location evidence="1">Membrane</location>
        <topology evidence="1">Multi-pass membrane protein</topology>
    </subcellularLocation>
</comment>
<dbReference type="Proteomes" id="UP000323454">
    <property type="component" value="Unassembled WGS sequence"/>
</dbReference>
<accession>A0A5B2XEG1</accession>
<organism evidence="8 9">
    <name type="scientific">Solihabitans fulvus</name>
    <dbReference type="NCBI Taxonomy" id="1892852"/>
    <lineage>
        <taxon>Bacteria</taxon>
        <taxon>Bacillati</taxon>
        <taxon>Actinomycetota</taxon>
        <taxon>Actinomycetes</taxon>
        <taxon>Pseudonocardiales</taxon>
        <taxon>Pseudonocardiaceae</taxon>
        <taxon>Solihabitans</taxon>
    </lineage>
</organism>
<dbReference type="AlphaFoldDB" id="A0A5B2XEG1"/>
<feature type="transmembrane region" description="Helical" evidence="6">
    <location>
        <begin position="117"/>
        <end position="137"/>
    </location>
</feature>
<feature type="transmembrane region" description="Helical" evidence="6">
    <location>
        <begin position="212"/>
        <end position="232"/>
    </location>
</feature>
<feature type="transmembrane region" description="Helical" evidence="6">
    <location>
        <begin position="244"/>
        <end position="261"/>
    </location>
</feature>